<evidence type="ECO:0000256" key="5">
    <source>
        <dbReference type="ARBA" id="ARBA00023136"/>
    </source>
</evidence>
<keyword evidence="3 6" id="KW-0812">Transmembrane</keyword>
<comment type="subcellular location">
    <subcellularLocation>
        <location evidence="6">Cell membrane</location>
        <topology evidence="6">Multi-pass membrane protein</topology>
    </subcellularLocation>
    <subcellularLocation>
        <location evidence="1">Membrane</location>
        <topology evidence="1">Multi-pass membrane protein</topology>
    </subcellularLocation>
</comment>
<protein>
    <submittedName>
        <fullName evidence="8">Manganese transporter</fullName>
    </submittedName>
</protein>
<dbReference type="Proteomes" id="UP000593719">
    <property type="component" value="Chromosome"/>
</dbReference>
<keyword evidence="5 7" id="KW-0472">Membrane</keyword>
<dbReference type="PANTHER" id="PTHR30477:SF19">
    <property type="entry name" value="METAL ABC TRANSPORTER PERMEASE"/>
    <property type="match status" value="1"/>
</dbReference>
<feature type="transmembrane region" description="Helical" evidence="7">
    <location>
        <begin position="199"/>
        <end position="221"/>
    </location>
</feature>
<organism evidence="8 9">
    <name type="scientific">Sulfurimonas sediminis</name>
    <dbReference type="NCBI Taxonomy" id="2590020"/>
    <lineage>
        <taxon>Bacteria</taxon>
        <taxon>Pseudomonadati</taxon>
        <taxon>Campylobacterota</taxon>
        <taxon>Epsilonproteobacteria</taxon>
        <taxon>Campylobacterales</taxon>
        <taxon>Sulfurimonadaceae</taxon>
        <taxon>Sulfurimonas</taxon>
    </lineage>
</organism>
<evidence type="ECO:0000256" key="2">
    <source>
        <dbReference type="ARBA" id="ARBA00008034"/>
    </source>
</evidence>
<feature type="transmembrane region" description="Helical" evidence="7">
    <location>
        <begin position="158"/>
        <end position="187"/>
    </location>
</feature>
<name>A0A7M1AYE9_9BACT</name>
<feature type="transmembrane region" description="Helical" evidence="7">
    <location>
        <begin position="61"/>
        <end position="78"/>
    </location>
</feature>
<accession>A0A7M1AYE9</accession>
<dbReference type="EMBL" id="CP041235">
    <property type="protein sequence ID" value="QOP42499.1"/>
    <property type="molecule type" value="Genomic_DNA"/>
</dbReference>
<dbReference type="InterPro" id="IPR037294">
    <property type="entry name" value="ABC_BtuC-like"/>
</dbReference>
<proteinExistence type="inferred from homology"/>
<gene>
    <name evidence="8" type="ORF">FJR45_00420</name>
</gene>
<evidence type="ECO:0000313" key="9">
    <source>
        <dbReference type="Proteomes" id="UP000593719"/>
    </source>
</evidence>
<comment type="similarity">
    <text evidence="2 6">Belongs to the ABC-3 integral membrane protein family.</text>
</comment>
<feature type="transmembrane region" description="Helical" evidence="7">
    <location>
        <begin position="85"/>
        <end position="105"/>
    </location>
</feature>
<feature type="transmembrane region" description="Helical" evidence="7">
    <location>
        <begin position="227"/>
        <end position="247"/>
    </location>
</feature>
<dbReference type="Pfam" id="PF00950">
    <property type="entry name" value="ABC-3"/>
    <property type="match status" value="1"/>
</dbReference>
<evidence type="ECO:0000256" key="7">
    <source>
        <dbReference type="SAM" id="Phobius"/>
    </source>
</evidence>
<dbReference type="KEGG" id="ssei:FJR45_00420"/>
<feature type="transmembrane region" description="Helical" evidence="7">
    <location>
        <begin position="6"/>
        <end position="26"/>
    </location>
</feature>
<keyword evidence="6" id="KW-0813">Transport</keyword>
<evidence type="ECO:0000256" key="1">
    <source>
        <dbReference type="ARBA" id="ARBA00004141"/>
    </source>
</evidence>
<evidence type="ECO:0000256" key="3">
    <source>
        <dbReference type="ARBA" id="ARBA00022692"/>
    </source>
</evidence>
<reference evidence="8 9" key="1">
    <citation type="submission" date="2019-06" db="EMBL/GenBank/DDBJ databases">
        <title>Sulfurimonas gotlandica sp. nov., a chemoautotrophic and psychrotolerant epsilonproteobacterium isolated from a pelagic redoxcline, and an emended description of the genus Sulfurimonas.</title>
        <authorList>
            <person name="Wang S."/>
            <person name="Jiang L."/>
            <person name="Shao Z."/>
        </authorList>
    </citation>
    <scope>NUCLEOTIDE SEQUENCE [LARGE SCALE GENOMIC DNA]</scope>
    <source>
        <strain evidence="8 9">S2-6</strain>
    </source>
</reference>
<dbReference type="InterPro" id="IPR001626">
    <property type="entry name" value="ABC_TroCD"/>
</dbReference>
<dbReference type="GO" id="GO:0010043">
    <property type="term" value="P:response to zinc ion"/>
    <property type="evidence" value="ECO:0007669"/>
    <property type="project" value="TreeGrafter"/>
</dbReference>
<dbReference type="GO" id="GO:0043190">
    <property type="term" value="C:ATP-binding cassette (ABC) transporter complex"/>
    <property type="evidence" value="ECO:0007669"/>
    <property type="project" value="InterPro"/>
</dbReference>
<evidence type="ECO:0000256" key="4">
    <source>
        <dbReference type="ARBA" id="ARBA00022989"/>
    </source>
</evidence>
<dbReference type="PANTHER" id="PTHR30477">
    <property type="entry name" value="ABC-TRANSPORTER METAL-BINDING PROTEIN"/>
    <property type="match status" value="1"/>
</dbReference>
<evidence type="ECO:0000256" key="6">
    <source>
        <dbReference type="RuleBase" id="RU003943"/>
    </source>
</evidence>
<evidence type="ECO:0000313" key="8">
    <source>
        <dbReference type="EMBL" id="QOP42499.1"/>
    </source>
</evidence>
<dbReference type="SUPFAM" id="SSF81345">
    <property type="entry name" value="ABC transporter involved in vitamin B12 uptake, BtuC"/>
    <property type="match status" value="1"/>
</dbReference>
<dbReference type="AlphaFoldDB" id="A0A7M1AYE9"/>
<keyword evidence="4 7" id="KW-1133">Transmembrane helix</keyword>
<dbReference type="GO" id="GO:0055085">
    <property type="term" value="P:transmembrane transport"/>
    <property type="evidence" value="ECO:0007669"/>
    <property type="project" value="InterPro"/>
</dbReference>
<dbReference type="RefSeq" id="WP_193150861.1">
    <property type="nucleotide sequence ID" value="NZ_CP041235.1"/>
</dbReference>
<feature type="transmembrane region" description="Helical" evidence="7">
    <location>
        <begin position="33"/>
        <end position="55"/>
    </location>
</feature>
<keyword evidence="9" id="KW-1185">Reference proteome</keyword>
<sequence>MSVIELLWPAFVLAVALVFIHSIFGLEIIKRGVIFTDLAIGQIAAIGMALSVAFMDAQYQTAMTLFFALLAAVVITWATKKVQKIEAFIGLLYALGISSIMLILAQSPEGTELFSKLSAADILFTSSEDLYKSLMLYGAVSFVMFVVFPRMQGVKKEFLFFTMLALTVTSSVQSAGVLVVFALLIAPSYAGLMQRKTKPFVFACLFGSLSIVLALLGSYYLDLPTGYAIIFVTVLFSLVFVIISSIMRDKKMKRE</sequence>